<protein>
    <recommendedName>
        <fullName evidence="1">Retrotransposon gag domain-containing protein</fullName>
    </recommendedName>
</protein>
<dbReference type="EMBL" id="RXGB01000705">
    <property type="protein sequence ID" value="TMX02203.1"/>
    <property type="molecule type" value="Genomic_DNA"/>
</dbReference>
<evidence type="ECO:0000259" key="1">
    <source>
        <dbReference type="Pfam" id="PF03732"/>
    </source>
</evidence>
<gene>
    <name evidence="2" type="ORF">EJD97_022372</name>
</gene>
<feature type="domain" description="Retrotransposon gag" evidence="1">
    <location>
        <begin position="83"/>
        <end position="145"/>
    </location>
</feature>
<comment type="caution">
    <text evidence="2">The sequence shown here is derived from an EMBL/GenBank/DDBJ whole genome shotgun (WGS) entry which is preliminary data.</text>
</comment>
<accession>A0A6N2C3F3</accession>
<reference evidence="2" key="1">
    <citation type="submission" date="2019-05" db="EMBL/GenBank/DDBJ databases">
        <title>The de novo reference genome and transcriptome assemblies of the wild tomato species Solanum chilense.</title>
        <authorList>
            <person name="Stam R."/>
            <person name="Nosenko T."/>
            <person name="Hoerger A.C."/>
            <person name="Stephan W."/>
            <person name="Seidel M.A."/>
            <person name="Kuhn J.M.M."/>
            <person name="Haberer G."/>
            <person name="Tellier A."/>
        </authorList>
    </citation>
    <scope>NUCLEOTIDE SEQUENCE</scope>
    <source>
        <tissue evidence="2">Mature leaves</tissue>
    </source>
</reference>
<dbReference type="Pfam" id="PF03732">
    <property type="entry name" value="Retrotrans_gag"/>
    <property type="match status" value="1"/>
</dbReference>
<name>A0A6N2C3F3_SOLCI</name>
<sequence>MTSQDNAITLQVQSMTAQMNRQVGPRVPHHANTMPLHMREFTKTNPPMYFRSRADEDPQYFLDEVYKNYAICLTSIEKAELAGYQLKYVAQTWYVQWRDNRTLRCGSVSWEIFKKAFLDWFFPKEMMEVSMEEFINLRQGCMSARDDRVYNPKSQKGRGISSSREKPTCGKYGKKHCGDCLVGTKNRFSCGNRDHNIRYCPTVKGQDKGSGQDEVSCSNVDAPKKNHFYALRSRGEKVSRWLQRGDELVG</sequence>
<dbReference type="AlphaFoldDB" id="A0A6N2C3F3"/>
<organism evidence="2">
    <name type="scientific">Solanum chilense</name>
    <name type="common">Tomato</name>
    <name type="synonym">Lycopersicon chilense</name>
    <dbReference type="NCBI Taxonomy" id="4083"/>
    <lineage>
        <taxon>Eukaryota</taxon>
        <taxon>Viridiplantae</taxon>
        <taxon>Streptophyta</taxon>
        <taxon>Embryophyta</taxon>
        <taxon>Tracheophyta</taxon>
        <taxon>Spermatophyta</taxon>
        <taxon>Magnoliopsida</taxon>
        <taxon>eudicotyledons</taxon>
        <taxon>Gunneridae</taxon>
        <taxon>Pentapetalae</taxon>
        <taxon>asterids</taxon>
        <taxon>lamiids</taxon>
        <taxon>Solanales</taxon>
        <taxon>Solanaceae</taxon>
        <taxon>Solanoideae</taxon>
        <taxon>Solaneae</taxon>
        <taxon>Solanum</taxon>
        <taxon>Solanum subgen. Lycopersicon</taxon>
    </lineage>
</organism>
<proteinExistence type="predicted"/>
<dbReference type="InterPro" id="IPR005162">
    <property type="entry name" value="Retrotrans_gag_dom"/>
</dbReference>
<evidence type="ECO:0000313" key="2">
    <source>
        <dbReference type="EMBL" id="TMX02203.1"/>
    </source>
</evidence>